<evidence type="ECO:0000313" key="1">
    <source>
        <dbReference type="EMBL" id="MFD0883044.1"/>
    </source>
</evidence>
<sequence length="58" mass="6657">MRIRIDGTYAELVHAANTIRKVLPIGSISPILPLHERPHTWRVFLNTAPKRDIGRWTA</sequence>
<evidence type="ECO:0000313" key="2">
    <source>
        <dbReference type="Proteomes" id="UP001597024"/>
    </source>
</evidence>
<comment type="caution">
    <text evidence="1">The sequence shown here is derived from an EMBL/GenBank/DDBJ whole genome shotgun (WGS) entry which is preliminary data.</text>
</comment>
<gene>
    <name evidence="1" type="ORF">ACFQ08_00470</name>
</gene>
<protein>
    <submittedName>
        <fullName evidence="1">Uncharacterized protein</fullName>
    </submittedName>
</protein>
<dbReference type="Proteomes" id="UP001597024">
    <property type="component" value="Unassembled WGS sequence"/>
</dbReference>
<dbReference type="EMBL" id="JBHTHX010000003">
    <property type="protein sequence ID" value="MFD0883044.1"/>
    <property type="molecule type" value="Genomic_DNA"/>
</dbReference>
<accession>A0ABW3DJ94</accession>
<organism evidence="1 2">
    <name type="scientific">Streptosporangium algeriense</name>
    <dbReference type="NCBI Taxonomy" id="1682748"/>
    <lineage>
        <taxon>Bacteria</taxon>
        <taxon>Bacillati</taxon>
        <taxon>Actinomycetota</taxon>
        <taxon>Actinomycetes</taxon>
        <taxon>Streptosporangiales</taxon>
        <taxon>Streptosporangiaceae</taxon>
        <taxon>Streptosporangium</taxon>
    </lineage>
</organism>
<reference evidence="2" key="1">
    <citation type="journal article" date="2019" name="Int. J. Syst. Evol. Microbiol.">
        <title>The Global Catalogue of Microorganisms (GCM) 10K type strain sequencing project: providing services to taxonomists for standard genome sequencing and annotation.</title>
        <authorList>
            <consortium name="The Broad Institute Genomics Platform"/>
            <consortium name="The Broad Institute Genome Sequencing Center for Infectious Disease"/>
            <person name="Wu L."/>
            <person name="Ma J."/>
        </authorList>
    </citation>
    <scope>NUCLEOTIDE SEQUENCE [LARGE SCALE GENOMIC DNA]</scope>
    <source>
        <strain evidence="2">CCUG 62974</strain>
    </source>
</reference>
<name>A0ABW3DJ94_9ACTN</name>
<keyword evidence="2" id="KW-1185">Reference proteome</keyword>
<proteinExistence type="predicted"/>